<evidence type="ECO:0000313" key="3">
    <source>
        <dbReference type="Proteomes" id="UP000198211"/>
    </source>
</evidence>
<feature type="compositionally biased region" description="Basic and acidic residues" evidence="1">
    <location>
        <begin position="65"/>
        <end position="78"/>
    </location>
</feature>
<dbReference type="AlphaFoldDB" id="A0A225WF09"/>
<keyword evidence="3" id="KW-1185">Reference proteome</keyword>
<name>A0A225WF09_9STRA</name>
<protein>
    <submittedName>
        <fullName evidence="2">Uncharacterized protein</fullName>
    </submittedName>
</protein>
<evidence type="ECO:0000313" key="2">
    <source>
        <dbReference type="EMBL" id="OWZ16311.1"/>
    </source>
</evidence>
<dbReference type="OrthoDB" id="126293at2759"/>
<accession>A0A225WF09</accession>
<dbReference type="Proteomes" id="UP000198211">
    <property type="component" value="Unassembled WGS sequence"/>
</dbReference>
<organism evidence="2 3">
    <name type="scientific">Phytophthora megakarya</name>
    <dbReference type="NCBI Taxonomy" id="4795"/>
    <lineage>
        <taxon>Eukaryota</taxon>
        <taxon>Sar</taxon>
        <taxon>Stramenopiles</taxon>
        <taxon>Oomycota</taxon>
        <taxon>Peronosporomycetes</taxon>
        <taxon>Peronosporales</taxon>
        <taxon>Peronosporaceae</taxon>
        <taxon>Phytophthora</taxon>
    </lineage>
</organism>
<sequence>MVDKEDASVEELTTRAAAMQLSSADSPSPPPATSQPLRRSSELQLQLPNPCELDLNDLSMPSARPQRDMEDSTSKDGEKDNIGAVLALFYPSQFAGRTIHDRRIFMQECGTYMTAWGLPVGVCIESKTKRMIARYQFNLPPGVISKFQWIIYFKQAREPSHVDYATVDEAMKEFAWKRGGRSLRAA</sequence>
<feature type="region of interest" description="Disordered" evidence="1">
    <location>
        <begin position="1"/>
        <end position="78"/>
    </location>
</feature>
<comment type="caution">
    <text evidence="2">The sequence shown here is derived from an EMBL/GenBank/DDBJ whole genome shotgun (WGS) entry which is preliminary data.</text>
</comment>
<gene>
    <name evidence="2" type="ORF">PHMEG_0009906</name>
</gene>
<proteinExistence type="predicted"/>
<dbReference type="EMBL" id="NBNE01000954">
    <property type="protein sequence ID" value="OWZ16311.1"/>
    <property type="molecule type" value="Genomic_DNA"/>
</dbReference>
<reference evidence="3" key="1">
    <citation type="submission" date="2017-03" db="EMBL/GenBank/DDBJ databases">
        <title>Phytopthora megakarya and P. palmivora, two closely related causual agents of cacao black pod achieved similar genome size and gene model numbers by different mechanisms.</title>
        <authorList>
            <person name="Ali S."/>
            <person name="Shao J."/>
            <person name="Larry D.J."/>
            <person name="Kronmiller B."/>
            <person name="Shen D."/>
            <person name="Strem M.D."/>
            <person name="Melnick R.L."/>
            <person name="Guiltinan M.J."/>
            <person name="Tyler B.M."/>
            <person name="Meinhardt L.W."/>
            <person name="Bailey B.A."/>
        </authorList>
    </citation>
    <scope>NUCLEOTIDE SEQUENCE [LARGE SCALE GENOMIC DNA]</scope>
    <source>
        <strain evidence="3">zdho120</strain>
    </source>
</reference>
<evidence type="ECO:0000256" key="1">
    <source>
        <dbReference type="SAM" id="MobiDB-lite"/>
    </source>
</evidence>